<name>A0ABU0ZQV2_9ACTN</name>
<dbReference type="Pfam" id="PF01814">
    <property type="entry name" value="Hemerythrin"/>
    <property type="match status" value="1"/>
</dbReference>
<keyword evidence="4" id="KW-1185">Reference proteome</keyword>
<dbReference type="RefSeq" id="WP_308715572.1">
    <property type="nucleotide sequence ID" value="NZ_JAVHUY010000029.1"/>
</dbReference>
<dbReference type="EMBL" id="JAVHUY010000029">
    <property type="protein sequence ID" value="MDQ7908302.1"/>
    <property type="molecule type" value="Genomic_DNA"/>
</dbReference>
<proteinExistence type="predicted"/>
<comment type="caution">
    <text evidence="3">The sequence shown here is derived from an EMBL/GenBank/DDBJ whole genome shotgun (WGS) entry which is preliminary data.</text>
</comment>
<gene>
    <name evidence="3" type="ORF">RB614_27625</name>
</gene>
<dbReference type="Proteomes" id="UP001230908">
    <property type="component" value="Unassembled WGS sequence"/>
</dbReference>
<reference evidence="3 4" key="1">
    <citation type="submission" date="2023-08" db="EMBL/GenBank/DDBJ databases">
        <title>Phytohabitans sansha sp. nov., isolated from marine sediment.</title>
        <authorList>
            <person name="Zhao Y."/>
            <person name="Yi K."/>
        </authorList>
    </citation>
    <scope>NUCLEOTIDE SEQUENCE [LARGE SCALE GENOMIC DNA]</scope>
    <source>
        <strain evidence="3 4">ZYX-F-186</strain>
    </source>
</reference>
<evidence type="ECO:0000313" key="3">
    <source>
        <dbReference type="EMBL" id="MDQ7908302.1"/>
    </source>
</evidence>
<evidence type="ECO:0000256" key="1">
    <source>
        <dbReference type="SAM" id="MobiDB-lite"/>
    </source>
</evidence>
<feature type="compositionally biased region" description="Basic and acidic residues" evidence="1">
    <location>
        <begin position="7"/>
        <end position="20"/>
    </location>
</feature>
<feature type="domain" description="Hemerythrin-like" evidence="2">
    <location>
        <begin position="22"/>
        <end position="146"/>
    </location>
</feature>
<accession>A0ABU0ZQV2</accession>
<dbReference type="Gene3D" id="1.20.120.520">
    <property type="entry name" value="nmb1532 protein domain like"/>
    <property type="match status" value="1"/>
</dbReference>
<evidence type="ECO:0000313" key="4">
    <source>
        <dbReference type="Proteomes" id="UP001230908"/>
    </source>
</evidence>
<dbReference type="InterPro" id="IPR012312">
    <property type="entry name" value="Hemerythrin-like"/>
</dbReference>
<protein>
    <submittedName>
        <fullName evidence="3">Hemerythrin domain-containing protein</fullName>
    </submittedName>
</protein>
<evidence type="ECO:0000259" key="2">
    <source>
        <dbReference type="Pfam" id="PF01814"/>
    </source>
</evidence>
<organism evidence="3 4">
    <name type="scientific">Phytohabitans maris</name>
    <dbReference type="NCBI Taxonomy" id="3071409"/>
    <lineage>
        <taxon>Bacteria</taxon>
        <taxon>Bacillati</taxon>
        <taxon>Actinomycetota</taxon>
        <taxon>Actinomycetes</taxon>
        <taxon>Micromonosporales</taxon>
        <taxon>Micromonosporaceae</taxon>
    </lineage>
</organism>
<feature type="region of interest" description="Disordered" evidence="1">
    <location>
        <begin position="1"/>
        <end position="21"/>
    </location>
</feature>
<sequence length="204" mass="21296">MSQPNTDHADQTRQAADRRAARAVVRHHAALATTLADHVAALLEAASIGSSRRTWQRRDQPTGWLHAELLPHAAAEEAAMYPCAAAQPGGQLLVDGMMSEHRAITALVGEVETATTPMTAAAAARALSALFAAHLAKENDLILPLLVTAEQVSLADLLDGMHELLGTARASGDHGDCGCGDASDRGVTGLTAAGRDHTRHGGQR</sequence>